<dbReference type="Proteomes" id="UP000286746">
    <property type="component" value="Unassembled WGS sequence"/>
</dbReference>
<gene>
    <name evidence="2" type="ORF">GKJPGBOP_03916</name>
</gene>
<evidence type="ECO:0000313" key="3">
    <source>
        <dbReference type="Proteomes" id="UP000286746"/>
    </source>
</evidence>
<comment type="caution">
    <text evidence="2">The sequence shown here is derived from an EMBL/GenBank/DDBJ whole genome shotgun (WGS) entry which is preliminary data.</text>
</comment>
<keyword evidence="3" id="KW-1185">Reference proteome</keyword>
<feature type="signal peptide" evidence="1">
    <location>
        <begin position="1"/>
        <end position="27"/>
    </location>
</feature>
<evidence type="ECO:0000256" key="1">
    <source>
        <dbReference type="SAM" id="SignalP"/>
    </source>
</evidence>
<sequence length="167" mass="17826">MKLARRLTVTGSVIAVCAAAVVSMAHATETMASPPANAADSQLEFPAEDFHYPQAEAIEKKLGIVLKRGDGHITLADCTTSGSLLEVFSRTKDKICFRTTGKTGYLSLEIPSVYGAKADAAHRADLVLTADGSEQNIALDKDQWKAVGETADPEHRNHTLVEITTSS</sequence>
<proteinExistence type="predicted"/>
<name>A0A401W4G9_STREY</name>
<keyword evidence="1" id="KW-0732">Signal</keyword>
<dbReference type="RefSeq" id="WP_125055148.1">
    <property type="nucleotide sequence ID" value="NZ_BHZD01000001.1"/>
</dbReference>
<reference evidence="2 3" key="1">
    <citation type="submission" date="2018-11" db="EMBL/GenBank/DDBJ databases">
        <title>Whole genome sequence of Streptomyces paromomycinus NBRC 15454(T).</title>
        <authorList>
            <person name="Komaki H."/>
            <person name="Tamura T."/>
        </authorList>
    </citation>
    <scope>NUCLEOTIDE SEQUENCE [LARGE SCALE GENOMIC DNA]</scope>
    <source>
        <strain evidence="2 3">NBRC 15454</strain>
    </source>
</reference>
<evidence type="ECO:0008006" key="4">
    <source>
        <dbReference type="Google" id="ProtNLM"/>
    </source>
</evidence>
<protein>
    <recommendedName>
        <fullName evidence="4">Secreted protein</fullName>
    </recommendedName>
</protein>
<accession>A0A401W4G9</accession>
<feature type="chain" id="PRO_5019574363" description="Secreted protein" evidence="1">
    <location>
        <begin position="28"/>
        <end position="167"/>
    </location>
</feature>
<organism evidence="2 3">
    <name type="scientific">Streptomyces paromomycinus</name>
    <name type="common">Streptomyces rimosus subsp. paromomycinus</name>
    <dbReference type="NCBI Taxonomy" id="92743"/>
    <lineage>
        <taxon>Bacteria</taxon>
        <taxon>Bacillati</taxon>
        <taxon>Actinomycetota</taxon>
        <taxon>Actinomycetes</taxon>
        <taxon>Kitasatosporales</taxon>
        <taxon>Streptomycetaceae</taxon>
        <taxon>Streptomyces</taxon>
    </lineage>
</organism>
<dbReference type="EMBL" id="BHZD01000001">
    <property type="protein sequence ID" value="GCD44224.1"/>
    <property type="molecule type" value="Genomic_DNA"/>
</dbReference>
<evidence type="ECO:0000313" key="2">
    <source>
        <dbReference type="EMBL" id="GCD44224.1"/>
    </source>
</evidence>
<dbReference type="AlphaFoldDB" id="A0A401W4G9"/>